<dbReference type="PROSITE" id="PS50850">
    <property type="entry name" value="MFS"/>
    <property type="match status" value="1"/>
</dbReference>
<feature type="transmembrane region" description="Helical" evidence="5">
    <location>
        <begin position="82"/>
        <end position="104"/>
    </location>
</feature>
<evidence type="ECO:0000256" key="2">
    <source>
        <dbReference type="ARBA" id="ARBA00022692"/>
    </source>
</evidence>
<dbReference type="Pfam" id="PF07690">
    <property type="entry name" value="MFS_1"/>
    <property type="match status" value="1"/>
</dbReference>
<dbReference type="InterPro" id="IPR001958">
    <property type="entry name" value="Tet-R_TetA/multi-R_MdtG-like"/>
</dbReference>
<feature type="transmembrane region" description="Helical" evidence="5">
    <location>
        <begin position="110"/>
        <end position="134"/>
    </location>
</feature>
<organism evidence="7 8">
    <name type="scientific">Agrococcus versicolor</name>
    <dbReference type="NCBI Taxonomy" id="501482"/>
    <lineage>
        <taxon>Bacteria</taxon>
        <taxon>Bacillati</taxon>
        <taxon>Actinomycetota</taxon>
        <taxon>Actinomycetes</taxon>
        <taxon>Micrococcales</taxon>
        <taxon>Microbacteriaceae</taxon>
        <taxon>Agrococcus</taxon>
    </lineage>
</organism>
<reference evidence="8" key="1">
    <citation type="journal article" date="2019" name="Int. J. Syst. Evol. Microbiol.">
        <title>The Global Catalogue of Microorganisms (GCM) 10K type strain sequencing project: providing services to taxonomists for standard genome sequencing and annotation.</title>
        <authorList>
            <consortium name="The Broad Institute Genomics Platform"/>
            <consortium name="The Broad Institute Genome Sequencing Center for Infectious Disease"/>
            <person name="Wu L."/>
            <person name="Ma J."/>
        </authorList>
    </citation>
    <scope>NUCLEOTIDE SEQUENCE [LARGE SCALE GENOMIC DNA]</scope>
    <source>
        <strain evidence="8">JCM 16026</strain>
    </source>
</reference>
<sequence length="419" mass="44370">MHAEHMASTAATTPRAIQTTYLLLTGSTTLATSMIWGINTIFLLDAGLTNLEAFAANAFYTVGLLLFEIPTGVVADLRGRRLSFLLGSAVLAASTGLYVLLWVWDAQFWAWAAASVLLGFGYTFFSGAMEAWVVDALRSAGYEGELDGVFGRAQAATGVAMLAGSVLGGVLAQLVGLWLPFVLRSALLLASLVIAAIWMHDLGFAPVRQRAGEAMRGLLRVSIDVGLRDGRLRWLMLAGPFVGGSMGYVFYAAQPYLLELYGDSEAYALAGIVAALVAAAQIIGGILAAPLRRVVRRRTTLMLVALIASTLALVLAGLTTSFWIAVVALAAWGLALSTLMPVRRAYLNAVIPSQQRATVLSFDSLLGSVGGFVQPAFGRAADLQGYGVTIVASSVLQALAIPFIVATRRRRDPVDAREA</sequence>
<dbReference type="InterPro" id="IPR011701">
    <property type="entry name" value="MFS"/>
</dbReference>
<evidence type="ECO:0000256" key="1">
    <source>
        <dbReference type="ARBA" id="ARBA00004651"/>
    </source>
</evidence>
<evidence type="ECO:0000256" key="3">
    <source>
        <dbReference type="ARBA" id="ARBA00022989"/>
    </source>
</evidence>
<keyword evidence="3 5" id="KW-1133">Transmembrane helix</keyword>
<feature type="transmembrane region" description="Helical" evidence="5">
    <location>
        <begin position="155"/>
        <end position="175"/>
    </location>
</feature>
<evidence type="ECO:0000256" key="5">
    <source>
        <dbReference type="SAM" id="Phobius"/>
    </source>
</evidence>
<dbReference type="PANTHER" id="PTHR23530:SF1">
    <property type="entry name" value="PERMEASE, MAJOR FACILITATOR SUPERFAMILY-RELATED"/>
    <property type="match status" value="1"/>
</dbReference>
<evidence type="ECO:0000256" key="4">
    <source>
        <dbReference type="ARBA" id="ARBA00023136"/>
    </source>
</evidence>
<accession>A0ABP5MDS3</accession>
<dbReference type="InterPro" id="IPR053160">
    <property type="entry name" value="MFS_DHA3_Transporter"/>
</dbReference>
<dbReference type="EMBL" id="BAAAQT010000005">
    <property type="protein sequence ID" value="GAA2172697.1"/>
    <property type="molecule type" value="Genomic_DNA"/>
</dbReference>
<dbReference type="Gene3D" id="1.20.1250.20">
    <property type="entry name" value="MFS general substrate transporter like domains"/>
    <property type="match status" value="1"/>
</dbReference>
<feature type="domain" description="Major facilitator superfamily (MFS) profile" evidence="6">
    <location>
        <begin position="232"/>
        <end position="419"/>
    </location>
</feature>
<protein>
    <submittedName>
        <fullName evidence="7">MFS transporter</fullName>
    </submittedName>
</protein>
<feature type="transmembrane region" description="Helical" evidence="5">
    <location>
        <begin position="21"/>
        <end position="42"/>
    </location>
</feature>
<dbReference type="PANTHER" id="PTHR23530">
    <property type="entry name" value="TRANSPORT PROTEIN-RELATED"/>
    <property type="match status" value="1"/>
</dbReference>
<name>A0ABP5MDS3_9MICO</name>
<gene>
    <name evidence="7" type="ORF">GCM10009846_11680</name>
</gene>
<proteinExistence type="predicted"/>
<feature type="transmembrane region" description="Helical" evidence="5">
    <location>
        <begin position="234"/>
        <end position="254"/>
    </location>
</feature>
<dbReference type="InterPro" id="IPR020846">
    <property type="entry name" value="MFS_dom"/>
</dbReference>
<feature type="transmembrane region" description="Helical" evidence="5">
    <location>
        <begin position="300"/>
        <end position="316"/>
    </location>
</feature>
<comment type="subcellular location">
    <subcellularLocation>
        <location evidence="1">Cell membrane</location>
        <topology evidence="1">Multi-pass membrane protein</topology>
    </subcellularLocation>
</comment>
<evidence type="ECO:0000259" key="6">
    <source>
        <dbReference type="PROSITE" id="PS50850"/>
    </source>
</evidence>
<feature type="transmembrane region" description="Helical" evidence="5">
    <location>
        <begin position="181"/>
        <end position="200"/>
    </location>
</feature>
<dbReference type="SUPFAM" id="SSF103473">
    <property type="entry name" value="MFS general substrate transporter"/>
    <property type="match status" value="1"/>
</dbReference>
<dbReference type="Proteomes" id="UP001501599">
    <property type="component" value="Unassembled WGS sequence"/>
</dbReference>
<feature type="transmembrane region" description="Helical" evidence="5">
    <location>
        <begin position="383"/>
        <end position="405"/>
    </location>
</feature>
<keyword evidence="2 5" id="KW-0812">Transmembrane</keyword>
<dbReference type="PRINTS" id="PR01035">
    <property type="entry name" value="TCRTETA"/>
</dbReference>
<comment type="caution">
    <text evidence="7">The sequence shown here is derived from an EMBL/GenBank/DDBJ whole genome shotgun (WGS) entry which is preliminary data.</text>
</comment>
<keyword evidence="4 5" id="KW-0472">Membrane</keyword>
<keyword evidence="8" id="KW-1185">Reference proteome</keyword>
<dbReference type="InterPro" id="IPR036259">
    <property type="entry name" value="MFS_trans_sf"/>
</dbReference>
<evidence type="ECO:0000313" key="8">
    <source>
        <dbReference type="Proteomes" id="UP001501599"/>
    </source>
</evidence>
<feature type="transmembrane region" description="Helical" evidence="5">
    <location>
        <begin position="54"/>
        <end position="75"/>
    </location>
</feature>
<feature type="transmembrane region" description="Helical" evidence="5">
    <location>
        <begin position="266"/>
        <end position="288"/>
    </location>
</feature>
<evidence type="ECO:0000313" key="7">
    <source>
        <dbReference type="EMBL" id="GAA2172697.1"/>
    </source>
</evidence>